<dbReference type="Pfam" id="PF03372">
    <property type="entry name" value="Exo_endo_phos"/>
    <property type="match status" value="1"/>
</dbReference>
<dbReference type="InterPro" id="IPR036691">
    <property type="entry name" value="Endo/exonu/phosph_ase_sf"/>
</dbReference>
<evidence type="ECO:0000313" key="3">
    <source>
        <dbReference type="Proteomes" id="UP001180020"/>
    </source>
</evidence>
<evidence type="ECO:0000259" key="1">
    <source>
        <dbReference type="Pfam" id="PF03372"/>
    </source>
</evidence>
<dbReference type="Gene3D" id="3.60.10.10">
    <property type="entry name" value="Endonuclease/exonuclease/phosphatase"/>
    <property type="match status" value="1"/>
</dbReference>
<dbReference type="AlphaFoldDB" id="A0AAV9ECL3"/>
<dbReference type="PANTHER" id="PTHR33710:SF71">
    <property type="entry name" value="ENDONUCLEASE_EXONUCLEASE_PHOSPHATASE DOMAIN-CONTAINING PROTEIN"/>
    <property type="match status" value="1"/>
</dbReference>
<dbReference type="EMBL" id="JAUJYO010000008">
    <property type="protein sequence ID" value="KAK1310058.1"/>
    <property type="molecule type" value="Genomic_DNA"/>
</dbReference>
<reference evidence="2" key="2">
    <citation type="submission" date="2023-06" db="EMBL/GenBank/DDBJ databases">
        <authorList>
            <person name="Ma L."/>
            <person name="Liu K.-W."/>
            <person name="Li Z."/>
            <person name="Hsiao Y.-Y."/>
            <person name="Qi Y."/>
            <person name="Fu T."/>
            <person name="Tang G."/>
            <person name="Zhang D."/>
            <person name="Sun W.-H."/>
            <person name="Liu D.-K."/>
            <person name="Li Y."/>
            <person name="Chen G.-Z."/>
            <person name="Liu X.-D."/>
            <person name="Liao X.-Y."/>
            <person name="Jiang Y.-T."/>
            <person name="Yu X."/>
            <person name="Hao Y."/>
            <person name="Huang J."/>
            <person name="Zhao X.-W."/>
            <person name="Ke S."/>
            <person name="Chen Y.-Y."/>
            <person name="Wu W.-L."/>
            <person name="Hsu J.-L."/>
            <person name="Lin Y.-F."/>
            <person name="Huang M.-D."/>
            <person name="Li C.-Y."/>
            <person name="Huang L."/>
            <person name="Wang Z.-W."/>
            <person name="Zhao X."/>
            <person name="Zhong W.-Y."/>
            <person name="Peng D.-H."/>
            <person name="Ahmad S."/>
            <person name="Lan S."/>
            <person name="Zhang J.-S."/>
            <person name="Tsai W.-C."/>
            <person name="Van De Peer Y."/>
            <person name="Liu Z.-J."/>
        </authorList>
    </citation>
    <scope>NUCLEOTIDE SEQUENCE</scope>
    <source>
        <strain evidence="2">CP</strain>
        <tissue evidence="2">Leaves</tissue>
    </source>
</reference>
<proteinExistence type="predicted"/>
<name>A0AAV9ECL3_ACOCL</name>
<organism evidence="2 3">
    <name type="scientific">Acorus calamus</name>
    <name type="common">Sweet flag</name>
    <dbReference type="NCBI Taxonomy" id="4465"/>
    <lineage>
        <taxon>Eukaryota</taxon>
        <taxon>Viridiplantae</taxon>
        <taxon>Streptophyta</taxon>
        <taxon>Embryophyta</taxon>
        <taxon>Tracheophyta</taxon>
        <taxon>Spermatophyta</taxon>
        <taxon>Magnoliopsida</taxon>
        <taxon>Liliopsida</taxon>
        <taxon>Acoraceae</taxon>
        <taxon>Acorus</taxon>
    </lineage>
</organism>
<keyword evidence="3" id="KW-1185">Reference proteome</keyword>
<comment type="caution">
    <text evidence="2">The sequence shown here is derived from an EMBL/GenBank/DDBJ whole genome shotgun (WGS) entry which is preliminary data.</text>
</comment>
<evidence type="ECO:0000313" key="2">
    <source>
        <dbReference type="EMBL" id="KAK1310058.1"/>
    </source>
</evidence>
<dbReference type="Proteomes" id="UP001180020">
    <property type="component" value="Unassembled WGS sequence"/>
</dbReference>
<dbReference type="SUPFAM" id="SSF56219">
    <property type="entry name" value="DNase I-like"/>
    <property type="match status" value="1"/>
</dbReference>
<dbReference type="InterPro" id="IPR005135">
    <property type="entry name" value="Endo/exonuclease/phosphatase"/>
</dbReference>
<gene>
    <name evidence="2" type="ORF">QJS10_CPA08g01031</name>
</gene>
<feature type="domain" description="Endonuclease/exonuclease/phosphatase" evidence="1">
    <location>
        <begin position="31"/>
        <end position="187"/>
    </location>
</feature>
<reference evidence="2" key="1">
    <citation type="journal article" date="2023" name="Nat. Commun.">
        <title>Diploid and tetraploid genomes of Acorus and the evolution of monocots.</title>
        <authorList>
            <person name="Ma L."/>
            <person name="Liu K.W."/>
            <person name="Li Z."/>
            <person name="Hsiao Y.Y."/>
            <person name="Qi Y."/>
            <person name="Fu T."/>
            <person name="Tang G.D."/>
            <person name="Zhang D."/>
            <person name="Sun W.H."/>
            <person name="Liu D.K."/>
            <person name="Li Y."/>
            <person name="Chen G.Z."/>
            <person name="Liu X.D."/>
            <person name="Liao X.Y."/>
            <person name="Jiang Y.T."/>
            <person name="Yu X."/>
            <person name="Hao Y."/>
            <person name="Huang J."/>
            <person name="Zhao X.W."/>
            <person name="Ke S."/>
            <person name="Chen Y.Y."/>
            <person name="Wu W.L."/>
            <person name="Hsu J.L."/>
            <person name="Lin Y.F."/>
            <person name="Huang M.D."/>
            <person name="Li C.Y."/>
            <person name="Huang L."/>
            <person name="Wang Z.W."/>
            <person name="Zhao X."/>
            <person name="Zhong W.Y."/>
            <person name="Peng D.H."/>
            <person name="Ahmad S."/>
            <person name="Lan S."/>
            <person name="Zhang J.S."/>
            <person name="Tsai W.C."/>
            <person name="Van de Peer Y."/>
            <person name="Liu Z.J."/>
        </authorList>
    </citation>
    <scope>NUCLEOTIDE SEQUENCE</scope>
    <source>
        <strain evidence="2">CP</strain>
    </source>
</reference>
<dbReference type="PANTHER" id="PTHR33710">
    <property type="entry name" value="BNAC02G09200D PROTEIN"/>
    <property type="match status" value="1"/>
</dbReference>
<accession>A0AAV9ECL3</accession>
<protein>
    <recommendedName>
        <fullName evidence="1">Endonuclease/exonuclease/phosphatase domain-containing protein</fullName>
    </recommendedName>
</protein>
<sequence length="236" mass="26799">MAVIDDTTWRQLGAGRLDRMAVKASEGASGGILIGWATEQWSLIAQDTGQFSISILLQNTRSGWKWILSGVYGPLVDTEREVLWAELSEIKANWNAPWCVMGDFNVTRFVEERNRGGTLSPAMMRFSEWLDQENLLDMPTPNVAFTWSNMREVPTLAKLDRVLICPDWEEAFPRCSVQGLPRITSDHTPLLLISSDASLKTPQFKYESWWSECEGVEEVVRACWMTRSDTCMVREA</sequence>